<dbReference type="Proteomes" id="UP001595976">
    <property type="component" value="Unassembled WGS sequence"/>
</dbReference>
<proteinExistence type="predicted"/>
<dbReference type="SUPFAM" id="SSF140804">
    <property type="entry name" value="YidB-like"/>
    <property type="match status" value="1"/>
</dbReference>
<reference evidence="3" key="1">
    <citation type="journal article" date="2019" name="Int. J. Syst. Evol. Microbiol.">
        <title>The Global Catalogue of Microorganisms (GCM) 10K type strain sequencing project: providing services to taxonomists for standard genome sequencing and annotation.</title>
        <authorList>
            <consortium name="The Broad Institute Genomics Platform"/>
            <consortium name="The Broad Institute Genome Sequencing Center for Infectious Disease"/>
            <person name="Wu L."/>
            <person name="Ma J."/>
        </authorList>
    </citation>
    <scope>NUCLEOTIDE SEQUENCE [LARGE SCALE GENOMIC DNA]</scope>
    <source>
        <strain evidence="3">CGMCC 1.15643</strain>
    </source>
</reference>
<accession>A0ABW0F7Z7</accession>
<feature type="compositionally biased region" description="Gly residues" evidence="1">
    <location>
        <begin position="39"/>
        <end position="53"/>
    </location>
</feature>
<dbReference type="EMBL" id="JBHSLI010000011">
    <property type="protein sequence ID" value="MFC5295532.1"/>
    <property type="molecule type" value="Genomic_DNA"/>
</dbReference>
<comment type="caution">
    <text evidence="2">The sequence shown here is derived from an EMBL/GenBank/DDBJ whole genome shotgun (WGS) entry which is preliminary data.</text>
</comment>
<dbReference type="InterPro" id="IPR045372">
    <property type="entry name" value="YidB"/>
</dbReference>
<dbReference type="RefSeq" id="WP_158443451.1">
    <property type="nucleotide sequence ID" value="NZ_JAOAOS010000011.1"/>
</dbReference>
<sequence length="168" mass="16638">MSNDGKSSGFPSLTALLGLLAVAGYQHRDQIADWFRNNVGGGQEAPPAGGGQAAGQAPEQQAGGGLLGGLGGLLGAGGAGAVLSSGLGELVDRFNQAGQGDKANSWVGTGPNQDVAPSDLEQALGPEVLDAIAKQTGLSREDLLARLSKVLPDAVDRYTPGGSLHGAA</sequence>
<evidence type="ECO:0000313" key="2">
    <source>
        <dbReference type="EMBL" id="MFC5295532.1"/>
    </source>
</evidence>
<protein>
    <submittedName>
        <fullName evidence="2">YidB family protein</fullName>
    </submittedName>
</protein>
<feature type="region of interest" description="Disordered" evidence="1">
    <location>
        <begin position="37"/>
        <end position="62"/>
    </location>
</feature>
<evidence type="ECO:0000313" key="3">
    <source>
        <dbReference type="Proteomes" id="UP001595976"/>
    </source>
</evidence>
<evidence type="ECO:0000256" key="1">
    <source>
        <dbReference type="SAM" id="MobiDB-lite"/>
    </source>
</evidence>
<dbReference type="InterPro" id="IPR027405">
    <property type="entry name" value="YidB-like"/>
</dbReference>
<name>A0ABW0F7Z7_9HYPH</name>
<organism evidence="2 3">
    <name type="scientific">Bosea minatitlanensis</name>
    <dbReference type="NCBI Taxonomy" id="128782"/>
    <lineage>
        <taxon>Bacteria</taxon>
        <taxon>Pseudomonadati</taxon>
        <taxon>Pseudomonadota</taxon>
        <taxon>Alphaproteobacteria</taxon>
        <taxon>Hyphomicrobiales</taxon>
        <taxon>Boseaceae</taxon>
        <taxon>Bosea</taxon>
    </lineage>
</organism>
<keyword evidence="3" id="KW-1185">Reference proteome</keyword>
<dbReference type="Gene3D" id="1.10.10.690">
    <property type="entry name" value="YidB-like"/>
    <property type="match status" value="1"/>
</dbReference>
<gene>
    <name evidence="2" type="ORF">ACFPK2_21305</name>
</gene>
<dbReference type="Pfam" id="PF20159">
    <property type="entry name" value="YidB"/>
    <property type="match status" value="1"/>
</dbReference>